<keyword evidence="1" id="KW-0808">Transferase</keyword>
<dbReference type="GO" id="GO:0008168">
    <property type="term" value="F:methyltransferase activity"/>
    <property type="evidence" value="ECO:0007669"/>
    <property type="project" value="UniProtKB-KW"/>
</dbReference>
<name>A0AAF1K743_9PROT</name>
<comment type="caution">
    <text evidence="1">The sequence shown here is derived from an EMBL/GenBank/DDBJ whole genome shotgun (WGS) entry which is preliminary data.</text>
</comment>
<keyword evidence="1" id="KW-0489">Methyltransferase</keyword>
<dbReference type="Pfam" id="PF13578">
    <property type="entry name" value="Methyltransf_24"/>
    <property type="match status" value="1"/>
</dbReference>
<dbReference type="InterPro" id="IPR029063">
    <property type="entry name" value="SAM-dependent_MTases_sf"/>
</dbReference>
<evidence type="ECO:0000313" key="2">
    <source>
        <dbReference type="Proteomes" id="UP001196068"/>
    </source>
</evidence>
<dbReference type="RefSeq" id="WP_211876447.1">
    <property type="nucleotide sequence ID" value="NZ_JAAEDH010000044.1"/>
</dbReference>
<keyword evidence="2" id="KW-1185">Reference proteome</keyword>
<organism evidence="1 2">
    <name type="scientific">Plastoroseomonas arctica</name>
    <dbReference type="NCBI Taxonomy" id="1509237"/>
    <lineage>
        <taxon>Bacteria</taxon>
        <taxon>Pseudomonadati</taxon>
        <taxon>Pseudomonadota</taxon>
        <taxon>Alphaproteobacteria</taxon>
        <taxon>Acetobacterales</taxon>
        <taxon>Acetobacteraceae</taxon>
        <taxon>Plastoroseomonas</taxon>
    </lineage>
</organism>
<gene>
    <name evidence="1" type="ORF">GXW79_21110</name>
</gene>
<dbReference type="GO" id="GO:0032259">
    <property type="term" value="P:methylation"/>
    <property type="evidence" value="ECO:0007669"/>
    <property type="project" value="UniProtKB-KW"/>
</dbReference>
<dbReference type="PANTHER" id="PTHR37909">
    <property type="entry name" value="S-ADENOSYL-L-METHIONINE-DEPENDENT METHYLTRANSFERASES SUPERFAMILY PROTEIN"/>
    <property type="match status" value="1"/>
</dbReference>
<dbReference type="Gene3D" id="3.40.50.150">
    <property type="entry name" value="Vaccinia Virus protein VP39"/>
    <property type="match status" value="1"/>
</dbReference>
<proteinExistence type="predicted"/>
<accession>A0AAF1K743</accession>
<evidence type="ECO:0000313" key="1">
    <source>
        <dbReference type="EMBL" id="MBR0657588.1"/>
    </source>
</evidence>
<dbReference type="EMBL" id="JAAEDH010000044">
    <property type="protein sequence ID" value="MBR0657588.1"/>
    <property type="molecule type" value="Genomic_DNA"/>
</dbReference>
<reference evidence="1" key="2">
    <citation type="journal article" date="2021" name="Syst. Appl. Microbiol.">
        <title>Roseomonas hellenica sp. nov., isolated from roots of wild-growing Alkanna tinctoria.</title>
        <authorList>
            <person name="Rat A."/>
            <person name="Naranjo H.D."/>
            <person name="Lebbe L."/>
            <person name="Cnockaert M."/>
            <person name="Krigas N."/>
            <person name="Grigoriadou K."/>
            <person name="Maloupa E."/>
            <person name="Willems A."/>
        </authorList>
    </citation>
    <scope>NUCLEOTIDE SEQUENCE</scope>
    <source>
        <strain evidence="1">LMG 28251</strain>
    </source>
</reference>
<dbReference type="SUPFAM" id="SSF53335">
    <property type="entry name" value="S-adenosyl-L-methionine-dependent methyltransferases"/>
    <property type="match status" value="1"/>
</dbReference>
<reference evidence="1" key="1">
    <citation type="submission" date="2020-01" db="EMBL/GenBank/DDBJ databases">
        <authorList>
            <person name="Rat A."/>
        </authorList>
    </citation>
    <scope>NUCLEOTIDE SEQUENCE</scope>
    <source>
        <strain evidence="1">LMG 28251</strain>
    </source>
</reference>
<dbReference type="PANTHER" id="PTHR37909:SF1">
    <property type="entry name" value="S-ADENOSYL-L-METHIONINE-DEPENDENT METHYLTRANSFERASES SUPERFAMILY PROTEIN"/>
    <property type="match status" value="1"/>
</dbReference>
<dbReference type="Proteomes" id="UP001196068">
    <property type="component" value="Unassembled WGS sequence"/>
</dbReference>
<sequence>MAVFADIMGRLHGADIWAGVAPAADAAAVQGWNGDHPALLRLAAAPGTRVIIDVGVWKGQSTIAMAGRLRDGGIDGCVIAVDTFLGSPEHWGGEGLFATRHGMPDLYATFLGNVAAAGLQGFVVPMPQTASGAAAILRRLGVTASLVHIDGDHAHASVLQDARDYWPILEAGGHLVGDDYHPSWPGVMQAAREFAGFVERPLRIEAPKWIIQKAGSLGAA</sequence>
<dbReference type="AlphaFoldDB" id="A0AAF1K743"/>
<protein>
    <submittedName>
        <fullName evidence="1">Class I SAM-dependent methyltransferase</fullName>
    </submittedName>
</protein>